<dbReference type="Gene3D" id="2.40.110.20">
    <property type="match status" value="1"/>
</dbReference>
<dbReference type="InterPro" id="IPR006089">
    <property type="entry name" value="Acyl-CoA_DH_CS"/>
</dbReference>
<dbReference type="EC" id="1.3.8.7" evidence="5"/>
<evidence type="ECO:0000256" key="20">
    <source>
        <dbReference type="ARBA" id="ARBA00050877"/>
    </source>
</evidence>
<accession>A0A839Y2J5</accession>
<dbReference type="GO" id="GO:0005886">
    <property type="term" value="C:plasma membrane"/>
    <property type="evidence" value="ECO:0007669"/>
    <property type="project" value="TreeGrafter"/>
</dbReference>
<dbReference type="GO" id="GO:0006631">
    <property type="term" value="P:fatty acid metabolic process"/>
    <property type="evidence" value="ECO:0007669"/>
    <property type="project" value="UniProtKB-KW"/>
</dbReference>
<comment type="catalytic activity">
    <reaction evidence="16">
        <text>a short-chain 2,3-saturated fatty acyl-CoA + oxidized [electron-transfer flavoprotein] + H(+) = a short-chain (2E)-enoyl-CoA + reduced [electron-transfer flavoprotein]</text>
        <dbReference type="Rhea" id="RHEA:47196"/>
        <dbReference type="Rhea" id="RHEA-COMP:10685"/>
        <dbReference type="Rhea" id="RHEA-COMP:10686"/>
        <dbReference type="ChEBI" id="CHEBI:15378"/>
        <dbReference type="ChEBI" id="CHEBI:57692"/>
        <dbReference type="ChEBI" id="CHEBI:58307"/>
        <dbReference type="ChEBI" id="CHEBI:87487"/>
        <dbReference type="ChEBI" id="CHEBI:87488"/>
        <dbReference type="EC" id="1.3.8.1"/>
    </reaction>
</comment>
<comment type="catalytic activity">
    <reaction evidence="14">
        <text>hexanoyl-CoA + oxidized [electron-transfer flavoprotein] + H(+) = (2E)-hexenoyl-CoA + reduced [electron-transfer flavoprotein]</text>
        <dbReference type="Rhea" id="RHEA:43464"/>
        <dbReference type="Rhea" id="RHEA-COMP:10685"/>
        <dbReference type="Rhea" id="RHEA-COMP:10686"/>
        <dbReference type="ChEBI" id="CHEBI:15378"/>
        <dbReference type="ChEBI" id="CHEBI:57692"/>
        <dbReference type="ChEBI" id="CHEBI:58307"/>
        <dbReference type="ChEBI" id="CHEBI:62077"/>
        <dbReference type="ChEBI" id="CHEBI:62620"/>
    </reaction>
</comment>
<keyword evidence="9 27" id="KW-0274">FAD</keyword>
<dbReference type="InterPro" id="IPR006091">
    <property type="entry name" value="Acyl-CoA_Oxase/DH_mid-dom"/>
</dbReference>
<evidence type="ECO:0000256" key="16">
    <source>
        <dbReference type="ARBA" id="ARBA00050315"/>
    </source>
</evidence>
<evidence type="ECO:0000256" key="9">
    <source>
        <dbReference type="ARBA" id="ARBA00022827"/>
    </source>
</evidence>
<evidence type="ECO:0000259" key="28">
    <source>
        <dbReference type="Pfam" id="PF00441"/>
    </source>
</evidence>
<reference evidence="31 32" key="1">
    <citation type="submission" date="2020-08" db="EMBL/GenBank/DDBJ databases">
        <title>Sequencing the genomes of 1000 actinobacteria strains.</title>
        <authorList>
            <person name="Klenk H.-P."/>
        </authorList>
    </citation>
    <scope>NUCLEOTIDE SEQUENCE [LARGE SCALE GENOMIC DNA]</scope>
    <source>
        <strain evidence="31 32">DSM 16678</strain>
    </source>
</reference>
<organism evidence="31 32">
    <name type="scientific">Modestobacter versicolor</name>
    <dbReference type="NCBI Taxonomy" id="429133"/>
    <lineage>
        <taxon>Bacteria</taxon>
        <taxon>Bacillati</taxon>
        <taxon>Actinomycetota</taxon>
        <taxon>Actinomycetes</taxon>
        <taxon>Geodermatophilales</taxon>
        <taxon>Geodermatophilaceae</taxon>
        <taxon>Modestobacter</taxon>
    </lineage>
</organism>
<dbReference type="InterPro" id="IPR009075">
    <property type="entry name" value="AcylCo_DH/oxidase_C"/>
</dbReference>
<dbReference type="PANTHER" id="PTHR42803">
    <property type="entry name" value="ACYL-COA DEHYDROGENASE"/>
    <property type="match status" value="1"/>
</dbReference>
<dbReference type="EC" id="1.3.8.1" evidence="7"/>
<evidence type="ECO:0000256" key="2">
    <source>
        <dbReference type="ARBA" id="ARBA00004872"/>
    </source>
</evidence>
<keyword evidence="8 27" id="KW-0285">Flavoprotein</keyword>
<comment type="cofactor">
    <cofactor evidence="1 27">
        <name>FAD</name>
        <dbReference type="ChEBI" id="CHEBI:57692"/>
    </cofactor>
</comment>
<comment type="catalytic activity">
    <reaction evidence="15">
        <text>a long-chain 2,3-saturated fatty acyl-CoA + oxidized [electron-transfer flavoprotein] + H(+) = a long-chain (2E)-enoyl-CoA + reduced [electron-transfer flavoprotein]</text>
        <dbReference type="Rhea" id="RHEA:17721"/>
        <dbReference type="Rhea" id="RHEA-COMP:10685"/>
        <dbReference type="Rhea" id="RHEA-COMP:10686"/>
        <dbReference type="ChEBI" id="CHEBI:15378"/>
        <dbReference type="ChEBI" id="CHEBI:57692"/>
        <dbReference type="ChEBI" id="CHEBI:58307"/>
        <dbReference type="ChEBI" id="CHEBI:83721"/>
        <dbReference type="ChEBI" id="CHEBI:83727"/>
        <dbReference type="EC" id="1.3.8.8"/>
    </reaction>
</comment>
<comment type="catalytic activity">
    <reaction evidence="18">
        <text>butanoyl-CoA + oxidized [electron-transfer flavoprotein] + H(+) = (2E)-butenoyl-CoA + reduced [electron-transfer flavoprotein]</text>
        <dbReference type="Rhea" id="RHEA:24004"/>
        <dbReference type="Rhea" id="RHEA-COMP:10685"/>
        <dbReference type="Rhea" id="RHEA-COMP:10686"/>
        <dbReference type="ChEBI" id="CHEBI:15378"/>
        <dbReference type="ChEBI" id="CHEBI:57332"/>
        <dbReference type="ChEBI" id="CHEBI:57371"/>
        <dbReference type="ChEBI" id="CHEBI:57692"/>
        <dbReference type="ChEBI" id="CHEBI:58307"/>
    </reaction>
</comment>
<dbReference type="GO" id="GO:0016937">
    <property type="term" value="F:short-chain fatty acyl-CoA dehydrogenase activity"/>
    <property type="evidence" value="ECO:0007669"/>
    <property type="project" value="UniProtKB-EC"/>
</dbReference>
<evidence type="ECO:0000256" key="21">
    <source>
        <dbReference type="ARBA" id="ARBA00052387"/>
    </source>
</evidence>
<keyword evidence="12" id="KW-0443">Lipid metabolism</keyword>
<comment type="similarity">
    <text evidence="3 27">Belongs to the acyl-CoA dehydrogenase family.</text>
</comment>
<sequence length="611" mass="65517">MSHYTADLRDLEFDLFEFLDSRERFGTGPFAQVDAETARGVLAEVRRLAEGPVAASYVDADRHPPVFDPATSSVTLPPSFVASYRAWRAGEWFRLDLPESLGGFGAPATLRWAATEMLLGANPALVMYGTATTMSTVLHALGTPDQQRLGELMIERGWGATMALTEPEAGSDVGAGRTRAVRQPDGSWHLTGVKRFITGAEHDLSDNIVHLVLARPEGAGPGTKGLSLFVVPKVHVDLATGELGERNGVHVTGVEKKMGLKVSTTCELSFGDTGVPAQGWLVGEVHDGIAQMFKVIEYARMVVGAKAVATLSAGYQVALAHAKERVQGADLTATTKDAPRVTITRHPDVRRSLMLQKAYTEGMRALYLYTASLRDQVSAAGEDDGEAAALAERVNDLLLPVVKGFCSERASQLLTAETLQTLGGSGYLQDHPVEQYVRDSKIDTLYEGTTAIQGQDLFFRKIVRDGGVALGWLVGQVGATAAPRTGPDALAVERRRLATGLADLQGTVAALFGFLADAEQDRTALYRIGQHTTRLLLATGDLLTGWLLVRQAEVALAALAGEVPEADRSFYEGKLAAAHFFTGEVLPRLAADRVVVESTDDSLMAAPERVL</sequence>
<dbReference type="EC" id="1.3.8.8" evidence="6"/>
<comment type="catalytic activity">
    <reaction evidence="13">
        <text>a medium-chain 2,3-saturated fatty acyl-CoA + oxidized [electron-transfer flavoprotein] + H(+) = a medium-chain (2E)-enoyl-CoA + reduced [electron-transfer flavoprotein]</text>
        <dbReference type="Rhea" id="RHEA:14477"/>
        <dbReference type="Rhea" id="RHEA-COMP:10685"/>
        <dbReference type="Rhea" id="RHEA-COMP:10686"/>
        <dbReference type="ChEBI" id="CHEBI:15378"/>
        <dbReference type="ChEBI" id="CHEBI:57692"/>
        <dbReference type="ChEBI" id="CHEBI:58307"/>
        <dbReference type="ChEBI" id="CHEBI:83723"/>
        <dbReference type="ChEBI" id="CHEBI:83726"/>
        <dbReference type="EC" id="1.3.8.7"/>
    </reaction>
</comment>
<comment type="caution">
    <text evidence="31">The sequence shown here is derived from an EMBL/GenBank/DDBJ whole genome shotgun (WGS) entry which is preliminary data.</text>
</comment>
<dbReference type="FunFam" id="2.40.110.20:FF:000001">
    <property type="entry name" value="Acyl-CoA dehydrogenase AidB"/>
    <property type="match status" value="1"/>
</dbReference>
<evidence type="ECO:0000256" key="18">
    <source>
        <dbReference type="ARBA" id="ARBA00050695"/>
    </source>
</evidence>
<evidence type="ECO:0000256" key="14">
    <source>
        <dbReference type="ARBA" id="ARBA00048375"/>
    </source>
</evidence>
<dbReference type="Pfam" id="PF00441">
    <property type="entry name" value="Acyl-CoA_dh_1"/>
    <property type="match status" value="1"/>
</dbReference>
<evidence type="ECO:0000256" key="24">
    <source>
        <dbReference type="ARBA" id="ARBA00075470"/>
    </source>
</evidence>
<dbReference type="GO" id="GO:0070991">
    <property type="term" value="F:medium-chain fatty acyl-CoA dehydrogenase activity"/>
    <property type="evidence" value="ECO:0007669"/>
    <property type="project" value="UniProtKB-EC"/>
</dbReference>
<name>A0A839Y2J5_9ACTN</name>
<evidence type="ECO:0000256" key="3">
    <source>
        <dbReference type="ARBA" id="ARBA00009347"/>
    </source>
</evidence>
<dbReference type="InterPro" id="IPR009100">
    <property type="entry name" value="AcylCoA_DH/oxidase_NM_dom_sf"/>
</dbReference>
<evidence type="ECO:0000256" key="23">
    <source>
        <dbReference type="ARBA" id="ARBA00069359"/>
    </source>
</evidence>
<evidence type="ECO:0000256" key="27">
    <source>
        <dbReference type="RuleBase" id="RU362125"/>
    </source>
</evidence>
<proteinExistence type="inferred from homology"/>
<dbReference type="SUPFAM" id="SSF56645">
    <property type="entry name" value="Acyl-CoA dehydrogenase NM domain-like"/>
    <property type="match status" value="1"/>
</dbReference>
<dbReference type="EMBL" id="JACIBU010000001">
    <property type="protein sequence ID" value="MBB3674821.1"/>
    <property type="molecule type" value="Genomic_DNA"/>
</dbReference>
<dbReference type="SUPFAM" id="SSF47203">
    <property type="entry name" value="Acyl-CoA dehydrogenase C-terminal domain-like"/>
    <property type="match status" value="1"/>
</dbReference>
<evidence type="ECO:0000256" key="1">
    <source>
        <dbReference type="ARBA" id="ARBA00001974"/>
    </source>
</evidence>
<dbReference type="Gene3D" id="1.20.140.10">
    <property type="entry name" value="Butyryl-CoA Dehydrogenase, subunit A, domain 3"/>
    <property type="match status" value="1"/>
</dbReference>
<dbReference type="PROSITE" id="PS00072">
    <property type="entry name" value="ACYL_COA_DH_1"/>
    <property type="match status" value="1"/>
</dbReference>
<keyword evidence="11 27" id="KW-0560">Oxidoreductase</keyword>
<dbReference type="PANTHER" id="PTHR42803:SF1">
    <property type="entry name" value="BROAD-SPECIFICITY LINEAR ACYL-COA DEHYDROGENASE FADE5"/>
    <property type="match status" value="1"/>
</dbReference>
<dbReference type="GO" id="GO:0004466">
    <property type="term" value="F:long-chain fatty acyl-CoA dehydrogenase activity"/>
    <property type="evidence" value="ECO:0007669"/>
    <property type="project" value="UniProtKB-EC"/>
</dbReference>
<evidence type="ECO:0000256" key="15">
    <source>
        <dbReference type="ARBA" id="ARBA00049247"/>
    </source>
</evidence>
<protein>
    <recommendedName>
        <fullName evidence="23">Broad-specificity linear acyl-CoA dehydrogenase FadE5</fullName>
        <ecNumber evidence="7">1.3.8.1</ecNumber>
        <ecNumber evidence="5">1.3.8.7</ecNumber>
        <ecNumber evidence="6">1.3.8.8</ecNumber>
    </recommendedName>
    <alternativeName>
        <fullName evidence="25">Long-chain-acyl-CoA dehydrogenase</fullName>
    </alternativeName>
    <alternativeName>
        <fullName evidence="26">Medium-chain-acyl-CoA dehydrogenase</fullName>
    </alternativeName>
    <alternativeName>
        <fullName evidence="24">Short-chain-acyl-CoA dehydrogenase</fullName>
    </alternativeName>
</protein>
<feature type="domain" description="Acyl-CoA dehydrogenase/oxidase C-terminal" evidence="28">
    <location>
        <begin position="287"/>
        <end position="454"/>
    </location>
</feature>
<dbReference type="FunFam" id="1.20.140.10:FF:000016">
    <property type="entry name" value="Acyl-CoA dehydrogenase FadE5"/>
    <property type="match status" value="1"/>
</dbReference>
<evidence type="ECO:0000256" key="7">
    <source>
        <dbReference type="ARBA" id="ARBA00012046"/>
    </source>
</evidence>
<comment type="catalytic activity">
    <reaction evidence="17">
        <text>dodecanoyl-CoA + oxidized [electron-transfer flavoprotein] + H(+) = (2E)-dodecenoyl-CoA + reduced [electron-transfer flavoprotein]</text>
        <dbReference type="Rhea" id="RHEA:47296"/>
        <dbReference type="Rhea" id="RHEA-COMP:10685"/>
        <dbReference type="Rhea" id="RHEA-COMP:10686"/>
        <dbReference type="ChEBI" id="CHEBI:15378"/>
        <dbReference type="ChEBI" id="CHEBI:57330"/>
        <dbReference type="ChEBI" id="CHEBI:57375"/>
        <dbReference type="ChEBI" id="CHEBI:57692"/>
        <dbReference type="ChEBI" id="CHEBI:58307"/>
    </reaction>
</comment>
<gene>
    <name evidence="31" type="ORF">FHX36_000556</name>
</gene>
<dbReference type="InterPro" id="IPR036250">
    <property type="entry name" value="AcylCo_DH-like_C"/>
</dbReference>
<evidence type="ECO:0000256" key="19">
    <source>
        <dbReference type="ARBA" id="ARBA00050703"/>
    </source>
</evidence>
<dbReference type="AlphaFoldDB" id="A0A839Y2J5"/>
<feature type="domain" description="Acyl-CoA oxidase/dehydrogenase middle" evidence="29">
    <location>
        <begin position="162"/>
        <end position="272"/>
    </location>
</feature>
<evidence type="ECO:0000256" key="11">
    <source>
        <dbReference type="ARBA" id="ARBA00023002"/>
    </source>
</evidence>
<evidence type="ECO:0000256" key="17">
    <source>
        <dbReference type="ARBA" id="ARBA00050336"/>
    </source>
</evidence>
<evidence type="ECO:0000313" key="32">
    <source>
        <dbReference type="Proteomes" id="UP000580718"/>
    </source>
</evidence>
<evidence type="ECO:0000256" key="4">
    <source>
        <dbReference type="ARBA" id="ARBA00011738"/>
    </source>
</evidence>
<dbReference type="Pfam" id="PF02770">
    <property type="entry name" value="Acyl-CoA_dh_M"/>
    <property type="match status" value="1"/>
</dbReference>
<evidence type="ECO:0000259" key="29">
    <source>
        <dbReference type="Pfam" id="PF02770"/>
    </source>
</evidence>
<evidence type="ECO:0000256" key="5">
    <source>
        <dbReference type="ARBA" id="ARBA00012033"/>
    </source>
</evidence>
<evidence type="ECO:0000256" key="22">
    <source>
        <dbReference type="ARBA" id="ARBA00054301"/>
    </source>
</evidence>
<evidence type="ECO:0000256" key="6">
    <source>
        <dbReference type="ARBA" id="ARBA00012040"/>
    </source>
</evidence>
<comment type="subunit">
    <text evidence="4">Homodimer.</text>
</comment>
<dbReference type="Pfam" id="PF12806">
    <property type="entry name" value="Acyl-CoA_dh_C"/>
    <property type="match status" value="1"/>
</dbReference>
<comment type="function">
    <text evidence="22">Acyl-CoA dehydrogenase that exhibits broad specificity for linear acyl-CoA substrates, with a preference for long-chain substrates.</text>
</comment>
<dbReference type="Proteomes" id="UP000580718">
    <property type="component" value="Unassembled WGS sequence"/>
</dbReference>
<dbReference type="RefSeq" id="WP_183513472.1">
    <property type="nucleotide sequence ID" value="NZ_JACIBU010000001.1"/>
</dbReference>
<evidence type="ECO:0000256" key="12">
    <source>
        <dbReference type="ARBA" id="ARBA00023098"/>
    </source>
</evidence>
<comment type="catalytic activity">
    <reaction evidence="21">
        <text>oxidized [electron-transfer flavoprotein] + hexadecanoyl-CoA + H(+) = (2E)-hexadecenoyl-CoA + reduced [electron-transfer flavoprotein]</text>
        <dbReference type="Rhea" id="RHEA:43448"/>
        <dbReference type="Rhea" id="RHEA-COMP:10685"/>
        <dbReference type="Rhea" id="RHEA-COMP:10686"/>
        <dbReference type="ChEBI" id="CHEBI:15378"/>
        <dbReference type="ChEBI" id="CHEBI:57379"/>
        <dbReference type="ChEBI" id="CHEBI:57692"/>
        <dbReference type="ChEBI" id="CHEBI:58307"/>
        <dbReference type="ChEBI" id="CHEBI:61526"/>
    </reaction>
</comment>
<comment type="catalytic activity">
    <reaction evidence="20">
        <text>octadecanoyl-CoA + oxidized [electron-transfer flavoprotein] + H(+) = (2E)-octadecenoyl-CoA + reduced [electron-transfer flavoprotein]</text>
        <dbReference type="Rhea" id="RHEA:47240"/>
        <dbReference type="Rhea" id="RHEA-COMP:10685"/>
        <dbReference type="Rhea" id="RHEA-COMP:10686"/>
        <dbReference type="ChEBI" id="CHEBI:15378"/>
        <dbReference type="ChEBI" id="CHEBI:57394"/>
        <dbReference type="ChEBI" id="CHEBI:57692"/>
        <dbReference type="ChEBI" id="CHEBI:58307"/>
        <dbReference type="ChEBI" id="CHEBI:71412"/>
    </reaction>
</comment>
<keyword evidence="10" id="KW-0276">Fatty acid metabolism</keyword>
<evidence type="ECO:0000256" key="26">
    <source>
        <dbReference type="ARBA" id="ARBA00077336"/>
    </source>
</evidence>
<evidence type="ECO:0000313" key="31">
    <source>
        <dbReference type="EMBL" id="MBB3674821.1"/>
    </source>
</evidence>
<evidence type="ECO:0000256" key="8">
    <source>
        <dbReference type="ARBA" id="ARBA00022630"/>
    </source>
</evidence>
<evidence type="ECO:0000256" key="13">
    <source>
        <dbReference type="ARBA" id="ARBA00047882"/>
    </source>
</evidence>
<dbReference type="InterPro" id="IPR025878">
    <property type="entry name" value="Acyl-CoA_dh-like_C_dom"/>
</dbReference>
<dbReference type="InterPro" id="IPR052166">
    <property type="entry name" value="Diverse_Acyl-CoA_DH"/>
</dbReference>
<comment type="catalytic activity">
    <reaction evidence="19">
        <text>decanoyl-CoA + oxidized [electron-transfer flavoprotein] + H(+) = (2E)-decenoyl-CoA + reduced [electron-transfer flavoprotein]</text>
        <dbReference type="Rhea" id="RHEA:48176"/>
        <dbReference type="Rhea" id="RHEA-COMP:10685"/>
        <dbReference type="Rhea" id="RHEA-COMP:10686"/>
        <dbReference type="ChEBI" id="CHEBI:15378"/>
        <dbReference type="ChEBI" id="CHEBI:57692"/>
        <dbReference type="ChEBI" id="CHEBI:58307"/>
        <dbReference type="ChEBI" id="CHEBI:61406"/>
        <dbReference type="ChEBI" id="CHEBI:61430"/>
    </reaction>
</comment>
<evidence type="ECO:0000259" key="30">
    <source>
        <dbReference type="Pfam" id="PF12806"/>
    </source>
</evidence>
<evidence type="ECO:0000256" key="25">
    <source>
        <dbReference type="ARBA" id="ARBA00077090"/>
    </source>
</evidence>
<evidence type="ECO:0000256" key="10">
    <source>
        <dbReference type="ARBA" id="ARBA00022832"/>
    </source>
</evidence>
<feature type="domain" description="Acetyl-CoA dehydrogenase-like C-terminal" evidence="30">
    <location>
        <begin position="474"/>
        <end position="606"/>
    </location>
</feature>
<comment type="pathway">
    <text evidence="2">Lipid metabolism; fatty acid metabolism.</text>
</comment>